<feature type="region of interest" description="Disordered" evidence="1">
    <location>
        <begin position="84"/>
        <end position="128"/>
    </location>
</feature>
<organism evidence="2 3">
    <name type="scientific">Streptomyces atriruber</name>
    <dbReference type="NCBI Taxonomy" id="545121"/>
    <lineage>
        <taxon>Bacteria</taxon>
        <taxon>Bacillati</taxon>
        <taxon>Actinomycetota</taxon>
        <taxon>Actinomycetes</taxon>
        <taxon>Kitasatosporales</taxon>
        <taxon>Streptomycetaceae</taxon>
        <taxon>Streptomyces</taxon>
    </lineage>
</organism>
<dbReference type="Proteomes" id="UP001551176">
    <property type="component" value="Unassembled WGS sequence"/>
</dbReference>
<accession>A0ABV3BZ77</accession>
<comment type="caution">
    <text evidence="2">The sequence shown here is derived from an EMBL/GenBank/DDBJ whole genome shotgun (WGS) entry which is preliminary data.</text>
</comment>
<reference evidence="2 3" key="1">
    <citation type="submission" date="2024-06" db="EMBL/GenBank/DDBJ databases">
        <title>The Natural Products Discovery Center: Release of the First 8490 Sequenced Strains for Exploring Actinobacteria Biosynthetic Diversity.</title>
        <authorList>
            <person name="Kalkreuter E."/>
            <person name="Kautsar S.A."/>
            <person name="Yang D."/>
            <person name="Bader C.D."/>
            <person name="Teijaro C.N."/>
            <person name="Fluegel L."/>
            <person name="Davis C.M."/>
            <person name="Simpson J.R."/>
            <person name="Lauterbach L."/>
            <person name="Steele A.D."/>
            <person name="Gui C."/>
            <person name="Meng S."/>
            <person name="Li G."/>
            <person name="Viehrig K."/>
            <person name="Ye F."/>
            <person name="Su P."/>
            <person name="Kiefer A.F."/>
            <person name="Nichols A."/>
            <person name="Cepeda A.J."/>
            <person name="Yan W."/>
            <person name="Fan B."/>
            <person name="Jiang Y."/>
            <person name="Adhikari A."/>
            <person name="Zheng C.-J."/>
            <person name="Schuster L."/>
            <person name="Cowan T.M."/>
            <person name="Smanski M.J."/>
            <person name="Chevrette M.G."/>
            <person name="De Carvalho L.P.S."/>
            <person name="Shen B."/>
        </authorList>
    </citation>
    <scope>NUCLEOTIDE SEQUENCE [LARGE SCALE GENOMIC DNA]</scope>
    <source>
        <strain evidence="2 3">NPDC046838</strain>
    </source>
</reference>
<proteinExistence type="predicted"/>
<evidence type="ECO:0000313" key="2">
    <source>
        <dbReference type="EMBL" id="MEU6826331.1"/>
    </source>
</evidence>
<protein>
    <submittedName>
        <fullName evidence="2">Uncharacterized protein</fullName>
    </submittedName>
</protein>
<dbReference type="EMBL" id="JBEYXV010000026">
    <property type="protein sequence ID" value="MEU6826331.1"/>
    <property type="molecule type" value="Genomic_DNA"/>
</dbReference>
<evidence type="ECO:0000313" key="3">
    <source>
        <dbReference type="Proteomes" id="UP001551176"/>
    </source>
</evidence>
<dbReference type="RefSeq" id="WP_359357440.1">
    <property type="nucleotide sequence ID" value="NZ_JBEYXV010000026.1"/>
</dbReference>
<name>A0ABV3BZ77_9ACTN</name>
<gene>
    <name evidence="2" type="ORF">ABZ921_37440</name>
</gene>
<sequence length="135" mass="14987">MFVDEHAEALEADLLRFYGLDLLDWHRGRLSSRRLAVLIRHLPRDGAVARETEGEAAEWSVGDYLLAHVVDQLADANWMFATVNQDEDADPLDPPKPLPRPGADRPPEARDDEEPTADTSADPKPSAVQLAAFFS</sequence>
<evidence type="ECO:0000256" key="1">
    <source>
        <dbReference type="SAM" id="MobiDB-lite"/>
    </source>
</evidence>
<keyword evidence="3" id="KW-1185">Reference proteome</keyword>